<evidence type="ECO:0008006" key="3">
    <source>
        <dbReference type="Google" id="ProtNLM"/>
    </source>
</evidence>
<proteinExistence type="predicted"/>
<protein>
    <recommendedName>
        <fullName evidence="3">RNase H type-1 domain-containing protein</fullName>
    </recommendedName>
</protein>
<gene>
    <name evidence="1" type="ORF">SADUNF_Sadunf12G0050100</name>
</gene>
<organism evidence="1 2">
    <name type="scientific">Salix dunnii</name>
    <dbReference type="NCBI Taxonomy" id="1413687"/>
    <lineage>
        <taxon>Eukaryota</taxon>
        <taxon>Viridiplantae</taxon>
        <taxon>Streptophyta</taxon>
        <taxon>Embryophyta</taxon>
        <taxon>Tracheophyta</taxon>
        <taxon>Spermatophyta</taxon>
        <taxon>Magnoliopsida</taxon>
        <taxon>eudicotyledons</taxon>
        <taxon>Gunneridae</taxon>
        <taxon>Pentapetalae</taxon>
        <taxon>rosids</taxon>
        <taxon>fabids</taxon>
        <taxon>Malpighiales</taxon>
        <taxon>Salicaceae</taxon>
        <taxon>Saliceae</taxon>
        <taxon>Salix</taxon>
    </lineage>
</organism>
<reference evidence="1 2" key="1">
    <citation type="submission" date="2020-10" db="EMBL/GenBank/DDBJ databases">
        <title>Plant Genome Project.</title>
        <authorList>
            <person name="Zhang R.-G."/>
        </authorList>
    </citation>
    <scope>NUCLEOTIDE SEQUENCE [LARGE SCALE GENOMIC DNA]</scope>
    <source>
        <strain evidence="1">FAFU-HL-1</strain>
        <tissue evidence="1">Leaf</tissue>
    </source>
</reference>
<keyword evidence="2" id="KW-1185">Reference proteome</keyword>
<dbReference type="AlphaFoldDB" id="A0A835JIJ7"/>
<evidence type="ECO:0000313" key="1">
    <source>
        <dbReference type="EMBL" id="KAF9671460.1"/>
    </source>
</evidence>
<sequence>MKEGQRKPSAPVTGCLIFSLARCSFLFLKWLQIKVCKMVLEALIQAVTLVESTISTFHLYTKQSAWLQSHFCKEVEEIASGFLWGSLDKGHGIHLVNSDAVTLPKYRRGLGLRMARDNNCNDGETICDNEQETQAHALYDCLWVKMIWQQFPLSTSFCFTLICLVRTGFVLVIQDSRWLIGFTVKINMDGSDSGALSHAEIGGTFPDDGSRWLIILEAVLAAAAGLQYRHILPLNIVSDIHYLCQEDWNVVILKRLQKFCIECMQLVTRTCNKV</sequence>
<name>A0A835JIJ7_9ROSI</name>
<comment type="caution">
    <text evidence="1">The sequence shown here is derived from an EMBL/GenBank/DDBJ whole genome shotgun (WGS) entry which is preliminary data.</text>
</comment>
<evidence type="ECO:0000313" key="2">
    <source>
        <dbReference type="Proteomes" id="UP000657918"/>
    </source>
</evidence>
<dbReference type="Proteomes" id="UP000657918">
    <property type="component" value="Unassembled WGS sequence"/>
</dbReference>
<accession>A0A835JIJ7</accession>
<dbReference type="EMBL" id="JADGMS010000012">
    <property type="protein sequence ID" value="KAF9671460.1"/>
    <property type="molecule type" value="Genomic_DNA"/>
</dbReference>